<gene>
    <name evidence="2" type="ORF">GHT09_008696</name>
    <name evidence="3" type="ORF">MONAX_5E032575</name>
</gene>
<reference evidence="3 4" key="1">
    <citation type="submission" date="2019-04" db="EMBL/GenBank/DDBJ databases">
        <authorList>
            <person name="Alioto T."/>
            <person name="Alioto T."/>
        </authorList>
    </citation>
    <scope>NUCLEOTIDE SEQUENCE [LARGE SCALE GENOMIC DNA]</scope>
</reference>
<dbReference type="AlphaFoldDB" id="A0A5E4A7L6"/>
<organism evidence="3 4">
    <name type="scientific">Marmota monax</name>
    <name type="common">Woodchuck</name>
    <dbReference type="NCBI Taxonomy" id="9995"/>
    <lineage>
        <taxon>Eukaryota</taxon>
        <taxon>Metazoa</taxon>
        <taxon>Chordata</taxon>
        <taxon>Craniata</taxon>
        <taxon>Vertebrata</taxon>
        <taxon>Euteleostomi</taxon>
        <taxon>Mammalia</taxon>
        <taxon>Eutheria</taxon>
        <taxon>Euarchontoglires</taxon>
        <taxon>Glires</taxon>
        <taxon>Rodentia</taxon>
        <taxon>Sciuromorpha</taxon>
        <taxon>Sciuridae</taxon>
        <taxon>Xerinae</taxon>
        <taxon>Marmotini</taxon>
        <taxon>Marmota</taxon>
    </lineage>
</organism>
<dbReference type="Proteomes" id="UP000335636">
    <property type="component" value="Unassembled WGS sequence"/>
</dbReference>
<feature type="coiled-coil region" evidence="1">
    <location>
        <begin position="102"/>
        <end position="143"/>
    </location>
</feature>
<dbReference type="Gene3D" id="6.10.250.1590">
    <property type="match status" value="1"/>
</dbReference>
<accession>A0A5E4A7L6</accession>
<keyword evidence="4" id="KW-1185">Reference proteome</keyword>
<dbReference type="EMBL" id="WJEC01008121">
    <property type="protein sequence ID" value="KAF7463791.1"/>
    <property type="molecule type" value="Genomic_DNA"/>
</dbReference>
<sequence>MDAAVFVLQSEKHPQYRLRMFEDKLSALGINFWNDICSAGNEYCQPEIEIMSRMSFDDSIQTVGPERSPRFSCIDSVNASNHTQDFPHVFNPRAKTIKNTVSVNLELTAEEWKKKYEKEKEKNKTLKNVIQHLEMELNRWRNGEAVPEDEQISAKDQKNLEPCDNTPIIDNIAPVVAGISTEEKEKYEEEISSLYRQLDDKVCSQRFTVHGCGE</sequence>
<evidence type="ECO:0000313" key="3">
    <source>
        <dbReference type="EMBL" id="VTJ53190.1"/>
    </source>
</evidence>
<dbReference type="EMBL" id="CABDUW010000026">
    <property type="protein sequence ID" value="VTJ53190.1"/>
    <property type="molecule type" value="Genomic_DNA"/>
</dbReference>
<evidence type="ECO:0000313" key="2">
    <source>
        <dbReference type="EMBL" id="KAF7463791.1"/>
    </source>
</evidence>
<proteinExistence type="predicted"/>
<evidence type="ECO:0000256" key="1">
    <source>
        <dbReference type="SAM" id="Coils"/>
    </source>
</evidence>
<protein>
    <submittedName>
        <fullName evidence="3">Uncharacterized protein</fullName>
    </submittedName>
</protein>
<keyword evidence="1" id="KW-0175">Coiled coil</keyword>
<dbReference type="Proteomes" id="UP000662637">
    <property type="component" value="Unassembled WGS sequence"/>
</dbReference>
<reference evidence="2" key="2">
    <citation type="submission" date="2020-08" db="EMBL/GenBank/DDBJ databases">
        <authorList>
            <person name="Shumante A."/>
            <person name="Zimin A.V."/>
            <person name="Puiu D."/>
            <person name="Salzberg S.L."/>
        </authorList>
    </citation>
    <scope>NUCLEOTIDE SEQUENCE</scope>
    <source>
        <strain evidence="2">WC2-LM</strain>
        <tissue evidence="2">Liver</tissue>
    </source>
</reference>
<name>A0A5E4A7L6_MARMO</name>
<evidence type="ECO:0000313" key="4">
    <source>
        <dbReference type="Proteomes" id="UP000335636"/>
    </source>
</evidence>